<accession>A0A7R9KBB7</accession>
<evidence type="ECO:0000313" key="2">
    <source>
        <dbReference type="EMBL" id="CAD7619886.1"/>
    </source>
</evidence>
<dbReference type="EMBL" id="CAJPIZ010000075">
    <property type="protein sequence ID" value="CAG2100316.1"/>
    <property type="molecule type" value="Genomic_DNA"/>
</dbReference>
<dbReference type="Gene3D" id="2.110.10.10">
    <property type="entry name" value="Hemopexin-like domain"/>
    <property type="match status" value="2"/>
</dbReference>
<name>A0A7R9KBB7_9ACAR</name>
<evidence type="ECO:0000313" key="3">
    <source>
        <dbReference type="Proteomes" id="UP000759131"/>
    </source>
</evidence>
<feature type="compositionally biased region" description="Polar residues" evidence="1">
    <location>
        <begin position="667"/>
        <end position="676"/>
    </location>
</feature>
<dbReference type="InterPro" id="IPR036375">
    <property type="entry name" value="Hemopexin-like_dom_sf"/>
</dbReference>
<gene>
    <name evidence="2" type="ORF">OSB1V03_LOCUS383</name>
</gene>
<reference evidence="2" key="1">
    <citation type="submission" date="2020-11" db="EMBL/GenBank/DDBJ databases">
        <authorList>
            <person name="Tran Van P."/>
        </authorList>
    </citation>
    <scope>NUCLEOTIDE SEQUENCE</scope>
</reference>
<dbReference type="Proteomes" id="UP000759131">
    <property type="component" value="Unassembled WGS sequence"/>
</dbReference>
<protein>
    <submittedName>
        <fullName evidence="2">Uncharacterized protein</fullName>
    </submittedName>
</protein>
<sequence>MTTASGLSENPSHSLLVLPDCTTRGARGNISLNANNLLVLSAGEDKSGELLDSMVTRPGSVHIIYKKIIPTNGTTNGTSSDVRAIRFDGELIHRYREVNNTFVTDSNSPQRYADTREHIPANITGTFTGPDKDIYFFRGNQFCKRPLNLRQNVTNDGCGQWYDNQQLFGCESDGMKDKEICANSTVEGVSSNKLDPSGRQKYIFKGTSRWLLTIGADYITGKLTQMCKMVIVNKRHKTESCNEVRFDGELIHPYKEVNHTFVTDSNSSQVNGHDTKALADLCSDLNIGDLDRSLQREDTVYVWRGKKFWKIADFPRAPRVVQSGNTSSEWDGFSDNPDAVVIIQEGKRRRGFFYAFFGGYWSSWYPNAKPWISYKAWWGQPTGSMKFGATMHNGDINNPLVLGFDGSQVHTYASTGTLLEVRNTTLVDETDEKWPKDITAAMRMADNTVYLFRGDKYCKRSWKCKDGDCVRICYLTLLRCAGEDIGSELLEAVLTRPGSVLIVSKKILSTNGTTNGTSGGVRAIRFDGELIHRYKEVNNTFVRESNSPQHYADTREHIPANITGAFIGPDKDIYFFRGNQFCKRPLILRQNVTNNGQLFGCNVGVIKNKDICANSTVEGVLSNKLDASGREKFIFKGTSRWLLTIGADYITGKLTLDEVFGTKVGNNKPNIQSSHSSDVKTKSDETDDND</sequence>
<dbReference type="AlphaFoldDB" id="A0A7R9KBB7"/>
<feature type="region of interest" description="Disordered" evidence="1">
    <location>
        <begin position="667"/>
        <end position="690"/>
    </location>
</feature>
<keyword evidence="3" id="KW-1185">Reference proteome</keyword>
<organism evidence="2">
    <name type="scientific">Medioppia subpectinata</name>
    <dbReference type="NCBI Taxonomy" id="1979941"/>
    <lineage>
        <taxon>Eukaryota</taxon>
        <taxon>Metazoa</taxon>
        <taxon>Ecdysozoa</taxon>
        <taxon>Arthropoda</taxon>
        <taxon>Chelicerata</taxon>
        <taxon>Arachnida</taxon>
        <taxon>Acari</taxon>
        <taxon>Acariformes</taxon>
        <taxon>Sarcoptiformes</taxon>
        <taxon>Oribatida</taxon>
        <taxon>Brachypylina</taxon>
        <taxon>Oppioidea</taxon>
        <taxon>Oppiidae</taxon>
        <taxon>Medioppia</taxon>
    </lineage>
</organism>
<proteinExistence type="predicted"/>
<dbReference type="EMBL" id="OC854650">
    <property type="protein sequence ID" value="CAD7619886.1"/>
    <property type="molecule type" value="Genomic_DNA"/>
</dbReference>
<evidence type="ECO:0000256" key="1">
    <source>
        <dbReference type="SAM" id="MobiDB-lite"/>
    </source>
</evidence>
<dbReference type="SUPFAM" id="SSF50923">
    <property type="entry name" value="Hemopexin-like domain"/>
    <property type="match status" value="2"/>
</dbReference>